<dbReference type="Proteomes" id="UP000027135">
    <property type="component" value="Unassembled WGS sequence"/>
</dbReference>
<dbReference type="FunCoup" id="A0A067RV64">
    <property type="interactions" value="1302"/>
</dbReference>
<dbReference type="GO" id="GO:0005634">
    <property type="term" value="C:nucleus"/>
    <property type="evidence" value="ECO:0007669"/>
    <property type="project" value="TreeGrafter"/>
</dbReference>
<dbReference type="AlphaFoldDB" id="A0A067RV64"/>
<reference evidence="2 3" key="1">
    <citation type="journal article" date="2014" name="Nat. Commun.">
        <title>Molecular traces of alternative social organization in a termite genome.</title>
        <authorList>
            <person name="Terrapon N."/>
            <person name="Li C."/>
            <person name="Robertson H.M."/>
            <person name="Ji L."/>
            <person name="Meng X."/>
            <person name="Booth W."/>
            <person name="Chen Z."/>
            <person name="Childers C.P."/>
            <person name="Glastad K.M."/>
            <person name="Gokhale K."/>
            <person name="Gowin J."/>
            <person name="Gronenberg W."/>
            <person name="Hermansen R.A."/>
            <person name="Hu H."/>
            <person name="Hunt B.G."/>
            <person name="Huylmans A.K."/>
            <person name="Khalil S.M."/>
            <person name="Mitchell R.D."/>
            <person name="Munoz-Torres M.C."/>
            <person name="Mustard J.A."/>
            <person name="Pan H."/>
            <person name="Reese J.T."/>
            <person name="Scharf M.E."/>
            <person name="Sun F."/>
            <person name="Vogel H."/>
            <person name="Xiao J."/>
            <person name="Yang W."/>
            <person name="Yang Z."/>
            <person name="Yang Z."/>
            <person name="Zhou J."/>
            <person name="Zhu J."/>
            <person name="Brent C.S."/>
            <person name="Elsik C.G."/>
            <person name="Goodisman M.A."/>
            <person name="Liberles D.A."/>
            <person name="Roe R.M."/>
            <person name="Vargo E.L."/>
            <person name="Vilcinskas A."/>
            <person name="Wang J."/>
            <person name="Bornberg-Bauer E."/>
            <person name="Korb J."/>
            <person name="Zhang G."/>
            <person name="Liebig J."/>
        </authorList>
    </citation>
    <scope>NUCLEOTIDE SEQUENCE [LARGE SCALE GENOMIC DNA]</scope>
    <source>
        <tissue evidence="2">Whole organism</tissue>
    </source>
</reference>
<evidence type="ECO:0000256" key="1">
    <source>
        <dbReference type="RuleBase" id="RU003860"/>
    </source>
</evidence>
<dbReference type="InterPro" id="IPR045115">
    <property type="entry name" value="BOL2"/>
</dbReference>
<sequence length="80" mass="9451">MHTDLFNYFIMSYTEDYIKSKLQKELEATHIEVHDESDGCGAKFSVLIVSEKFEGKPLLQRHRYKLQSFKILVILTQLRT</sequence>
<name>A0A067RV64_ZOONE</name>
<evidence type="ECO:0000313" key="2">
    <source>
        <dbReference type="EMBL" id="KDR23769.1"/>
    </source>
</evidence>
<accession>A0A067RV64</accession>
<dbReference type="GO" id="GO:0051604">
    <property type="term" value="P:protein maturation"/>
    <property type="evidence" value="ECO:0007669"/>
    <property type="project" value="InterPro"/>
</dbReference>
<dbReference type="PANTHER" id="PTHR12735">
    <property type="entry name" value="BOLA-LIKE PROTEIN-RELATED"/>
    <property type="match status" value="1"/>
</dbReference>
<protein>
    <submittedName>
        <fullName evidence="2">BolA-like protein 2</fullName>
    </submittedName>
</protein>
<dbReference type="OMA" id="HIEVHDE"/>
<dbReference type="Gene3D" id="3.10.20.90">
    <property type="entry name" value="Phosphatidylinositol 3-kinase Catalytic Subunit, Chain A, domain 1"/>
    <property type="match status" value="1"/>
</dbReference>
<dbReference type="GO" id="GO:0006879">
    <property type="term" value="P:intracellular iron ion homeostasis"/>
    <property type="evidence" value="ECO:0007669"/>
    <property type="project" value="InterPro"/>
</dbReference>
<organism evidence="2 3">
    <name type="scientific">Zootermopsis nevadensis</name>
    <name type="common">Dampwood termite</name>
    <dbReference type="NCBI Taxonomy" id="136037"/>
    <lineage>
        <taxon>Eukaryota</taxon>
        <taxon>Metazoa</taxon>
        <taxon>Ecdysozoa</taxon>
        <taxon>Arthropoda</taxon>
        <taxon>Hexapoda</taxon>
        <taxon>Insecta</taxon>
        <taxon>Pterygota</taxon>
        <taxon>Neoptera</taxon>
        <taxon>Polyneoptera</taxon>
        <taxon>Dictyoptera</taxon>
        <taxon>Blattodea</taxon>
        <taxon>Blattoidea</taxon>
        <taxon>Termitoidae</taxon>
        <taxon>Termopsidae</taxon>
        <taxon>Zootermopsis</taxon>
    </lineage>
</organism>
<proteinExistence type="inferred from homology"/>
<dbReference type="InterPro" id="IPR002634">
    <property type="entry name" value="BolA"/>
</dbReference>
<gene>
    <name evidence="2" type="ORF">L798_11771</name>
</gene>
<dbReference type="STRING" id="136037.A0A067RV64"/>
<evidence type="ECO:0000313" key="3">
    <source>
        <dbReference type="Proteomes" id="UP000027135"/>
    </source>
</evidence>
<dbReference type="GO" id="GO:0005829">
    <property type="term" value="C:cytosol"/>
    <property type="evidence" value="ECO:0007669"/>
    <property type="project" value="TreeGrafter"/>
</dbReference>
<dbReference type="eggNOG" id="KOG3348">
    <property type="taxonomic scope" value="Eukaryota"/>
</dbReference>
<dbReference type="InterPro" id="IPR036065">
    <property type="entry name" value="BolA-like_sf"/>
</dbReference>
<dbReference type="EMBL" id="KK852445">
    <property type="protein sequence ID" value="KDR23769.1"/>
    <property type="molecule type" value="Genomic_DNA"/>
</dbReference>
<dbReference type="PANTHER" id="PTHR12735:SF27">
    <property type="entry name" value="BOLA-LIKE PROTEIN 2"/>
    <property type="match status" value="1"/>
</dbReference>
<dbReference type="InParanoid" id="A0A067RV64"/>
<dbReference type="Pfam" id="PF01722">
    <property type="entry name" value="BolA"/>
    <property type="match status" value="1"/>
</dbReference>
<keyword evidence="3" id="KW-1185">Reference proteome</keyword>
<dbReference type="SUPFAM" id="SSF82657">
    <property type="entry name" value="BolA-like"/>
    <property type="match status" value="1"/>
</dbReference>
<comment type="similarity">
    <text evidence="1">Belongs to the BolA/IbaG family.</text>
</comment>
<dbReference type="GO" id="GO:0051537">
    <property type="term" value="F:2 iron, 2 sulfur cluster binding"/>
    <property type="evidence" value="ECO:0007669"/>
    <property type="project" value="InterPro"/>
</dbReference>